<dbReference type="GO" id="GO:0004190">
    <property type="term" value="F:aspartic-type endopeptidase activity"/>
    <property type="evidence" value="ECO:0007669"/>
    <property type="project" value="InterPro"/>
</dbReference>
<organism evidence="6 7">
    <name type="scientific">Salinomyces thailandicus</name>
    <dbReference type="NCBI Taxonomy" id="706561"/>
    <lineage>
        <taxon>Eukaryota</taxon>
        <taxon>Fungi</taxon>
        <taxon>Dikarya</taxon>
        <taxon>Ascomycota</taxon>
        <taxon>Pezizomycotina</taxon>
        <taxon>Dothideomycetes</taxon>
        <taxon>Dothideomycetidae</taxon>
        <taxon>Mycosphaerellales</taxon>
        <taxon>Teratosphaeriaceae</taxon>
        <taxon>Salinomyces</taxon>
    </lineage>
</organism>
<dbReference type="CDD" id="cd05471">
    <property type="entry name" value="pepsin_like"/>
    <property type="match status" value="1"/>
</dbReference>
<dbReference type="InterPro" id="IPR033121">
    <property type="entry name" value="PEPTIDASE_A1"/>
</dbReference>
<dbReference type="EMBL" id="NAJL01000002">
    <property type="protein sequence ID" value="TKA33649.1"/>
    <property type="molecule type" value="Genomic_DNA"/>
</dbReference>
<comment type="caution">
    <text evidence="6">The sequence shown here is derived from an EMBL/GenBank/DDBJ whole genome shotgun (WGS) entry which is preliminary data.</text>
</comment>
<keyword evidence="3" id="KW-1015">Disulfide bond</keyword>
<dbReference type="AlphaFoldDB" id="A0A4V5N659"/>
<feature type="chain" id="PRO_5020730510" description="Peptidase A1 domain-containing protein" evidence="4">
    <location>
        <begin position="21"/>
        <end position="463"/>
    </location>
</feature>
<evidence type="ECO:0000256" key="2">
    <source>
        <dbReference type="PIRSR" id="PIRSR601461-1"/>
    </source>
</evidence>
<comment type="similarity">
    <text evidence="1">Belongs to the peptidase A1 family.</text>
</comment>
<evidence type="ECO:0000256" key="3">
    <source>
        <dbReference type="PIRSR" id="PIRSR601461-2"/>
    </source>
</evidence>
<proteinExistence type="inferred from homology"/>
<dbReference type="PROSITE" id="PS51767">
    <property type="entry name" value="PEPTIDASE_A1"/>
    <property type="match status" value="1"/>
</dbReference>
<dbReference type="PANTHER" id="PTHR47966">
    <property type="entry name" value="BETA-SITE APP-CLEAVING ENZYME, ISOFORM A-RELATED"/>
    <property type="match status" value="1"/>
</dbReference>
<gene>
    <name evidence="6" type="ORF">B0A50_00485</name>
</gene>
<dbReference type="Pfam" id="PF00026">
    <property type="entry name" value="Asp"/>
    <property type="match status" value="1"/>
</dbReference>
<feature type="domain" description="Peptidase A1" evidence="5">
    <location>
        <begin position="98"/>
        <end position="458"/>
    </location>
</feature>
<feature type="signal peptide" evidence="4">
    <location>
        <begin position="1"/>
        <end position="20"/>
    </location>
</feature>
<evidence type="ECO:0000256" key="1">
    <source>
        <dbReference type="ARBA" id="ARBA00007447"/>
    </source>
</evidence>
<dbReference type="Proteomes" id="UP000308549">
    <property type="component" value="Unassembled WGS sequence"/>
</dbReference>
<evidence type="ECO:0000313" key="7">
    <source>
        <dbReference type="Proteomes" id="UP000308549"/>
    </source>
</evidence>
<evidence type="ECO:0000313" key="6">
    <source>
        <dbReference type="EMBL" id="TKA33649.1"/>
    </source>
</evidence>
<dbReference type="InterPro" id="IPR021109">
    <property type="entry name" value="Peptidase_aspartic_dom_sf"/>
</dbReference>
<dbReference type="GO" id="GO:0006508">
    <property type="term" value="P:proteolysis"/>
    <property type="evidence" value="ECO:0007669"/>
    <property type="project" value="InterPro"/>
</dbReference>
<dbReference type="InterPro" id="IPR001461">
    <property type="entry name" value="Aspartic_peptidase_A1"/>
</dbReference>
<feature type="disulfide bond" evidence="3">
    <location>
        <begin position="129"/>
        <end position="143"/>
    </location>
</feature>
<protein>
    <recommendedName>
        <fullName evidence="5">Peptidase A1 domain-containing protein</fullName>
    </recommendedName>
</protein>
<keyword evidence="7" id="KW-1185">Reference proteome</keyword>
<reference evidence="6 7" key="1">
    <citation type="submission" date="2017-03" db="EMBL/GenBank/DDBJ databases">
        <title>Genomes of endolithic fungi from Antarctica.</title>
        <authorList>
            <person name="Coleine C."/>
            <person name="Masonjones S."/>
            <person name="Stajich J.E."/>
        </authorList>
    </citation>
    <scope>NUCLEOTIDE SEQUENCE [LARGE SCALE GENOMIC DNA]</scope>
    <source>
        <strain evidence="6 7">CCFEE 6315</strain>
    </source>
</reference>
<feature type="active site" evidence="2">
    <location>
        <position position="114"/>
    </location>
</feature>
<keyword evidence="4" id="KW-0732">Signal</keyword>
<feature type="active site" evidence="2">
    <location>
        <position position="347"/>
    </location>
</feature>
<dbReference type="SUPFAM" id="SSF50630">
    <property type="entry name" value="Acid proteases"/>
    <property type="match status" value="1"/>
</dbReference>
<dbReference type="Gene3D" id="2.40.70.10">
    <property type="entry name" value="Acid Proteases"/>
    <property type="match status" value="2"/>
</dbReference>
<accession>A0A4V5N659</accession>
<dbReference type="OrthoDB" id="15189at2759"/>
<dbReference type="PANTHER" id="PTHR47966:SF47">
    <property type="entry name" value="ENDOPEPTIDASE, PUTATIVE (AFU_ORTHOLOGUE AFUA_3G01220)-RELATED"/>
    <property type="match status" value="1"/>
</dbReference>
<dbReference type="PRINTS" id="PR00792">
    <property type="entry name" value="PEPSIN"/>
</dbReference>
<evidence type="ECO:0000256" key="4">
    <source>
        <dbReference type="SAM" id="SignalP"/>
    </source>
</evidence>
<dbReference type="InterPro" id="IPR034164">
    <property type="entry name" value="Pepsin-like_dom"/>
</dbReference>
<evidence type="ECO:0000259" key="5">
    <source>
        <dbReference type="PROSITE" id="PS51767"/>
    </source>
</evidence>
<sequence>MLWSGIFAATALLHSNSARATVDLSTDQQVESRFTLKAVEKRAEAMPLEVSKNIIALEAVEAEPKSSAGTPTPLSLRHANGPSTASSSLQFVTHHMSYAIKIDVGDRAYNVIFDTGSADLWLATEDIDCYCGEQQKIDKHMCCKFGASANGTFGQGRSDNGHIGLLYGDATAIYGPSGYDRVSVAGIEVDRQEYIMAEQAVWAHGDGVTSGIMGFSASALSRVGRPSGPGPVVDQIESTYMNWFGNAIEQNLTAPVFSLALNRLGQGNAGQLALGGVPDVKFEPRFASTPLHTIELNDVTPLESTNFTYYTIIPDGYHVQTATTGKVLHQIGPVDSPPTVDRAAIVDSGCTHNLLPPVFAKAINLAFDPPGTRIPLEMPPYGNLWTVDCQAQPPNVSVIINGVDFWIKTEDLMLPTPFEGLCVSTIQESSQKHAILGDVFLKNVVAVHDLEAGEMRFAARVDE</sequence>
<dbReference type="GO" id="GO:0000324">
    <property type="term" value="C:fungal-type vacuole"/>
    <property type="evidence" value="ECO:0007669"/>
    <property type="project" value="TreeGrafter"/>
</dbReference>
<name>A0A4V5N659_9PEZI</name>